<organism evidence="4 5">
    <name type="scientific">Spirosoma montaniterrae</name>
    <dbReference type="NCBI Taxonomy" id="1178516"/>
    <lineage>
        <taxon>Bacteria</taxon>
        <taxon>Pseudomonadati</taxon>
        <taxon>Bacteroidota</taxon>
        <taxon>Cytophagia</taxon>
        <taxon>Cytophagales</taxon>
        <taxon>Cytophagaceae</taxon>
        <taxon>Spirosoma</taxon>
    </lineage>
</organism>
<dbReference type="KEGG" id="smon:AWR27_18570"/>
<dbReference type="STRING" id="1178516.AWR27_18570"/>
<keyword evidence="5" id="KW-1185">Reference proteome</keyword>
<dbReference type="SMART" id="SM00028">
    <property type="entry name" value="TPR"/>
    <property type="match status" value="4"/>
</dbReference>
<evidence type="ECO:0000313" key="4">
    <source>
        <dbReference type="EMBL" id="AQG81148.1"/>
    </source>
</evidence>
<keyword evidence="3" id="KW-0732">Signal</keyword>
<dbReference type="AlphaFoldDB" id="A0A1P9X0M1"/>
<keyword evidence="2" id="KW-0802">TPR repeat</keyword>
<protein>
    <recommendedName>
        <fullName evidence="6">Tetratricopeptide repeat protein</fullName>
    </recommendedName>
</protein>
<reference evidence="4 5" key="1">
    <citation type="submission" date="2016-01" db="EMBL/GenBank/DDBJ databases">
        <authorList>
            <person name="Oliw E.H."/>
        </authorList>
    </citation>
    <scope>NUCLEOTIDE SEQUENCE [LARGE SCALE GENOMIC DNA]</scope>
    <source>
        <strain evidence="4 5">DY10</strain>
    </source>
</reference>
<evidence type="ECO:0000256" key="3">
    <source>
        <dbReference type="SAM" id="SignalP"/>
    </source>
</evidence>
<proteinExistence type="predicted"/>
<dbReference type="Pfam" id="PF13432">
    <property type="entry name" value="TPR_16"/>
    <property type="match status" value="1"/>
</dbReference>
<gene>
    <name evidence="4" type="ORF">AWR27_18570</name>
</gene>
<sequence>MIRLALSLSFFPLLASAQTDDSHFLQSCASMLAANRAAPTQFFFSTKREQNRLDTATATGPNYRLRALNYVWLRHYEQAAQWFEKAAEHFPKEHGAAGEFYFTFLRDTDRALRHLNAFDALTVNFDDHINHNPVSYLRGLVYRDRGNHPKAIEQFCIAIDSLEKKHGAEWVNYRHYVSRAVSYLATQQPGKALLDLDKAAHNYPKSPLVQYQRGVALRQLGRTAEARTALQDASFFYKQNRAQRGSYPQEDDNNPLFEPDIDAAIDALPATNRN</sequence>
<accession>A0A1P9X0M1</accession>
<name>A0A1P9X0M1_9BACT</name>
<keyword evidence="1" id="KW-0677">Repeat</keyword>
<feature type="signal peptide" evidence="3">
    <location>
        <begin position="1"/>
        <end position="17"/>
    </location>
</feature>
<dbReference type="InterPro" id="IPR019734">
    <property type="entry name" value="TPR_rpt"/>
</dbReference>
<dbReference type="EMBL" id="CP014263">
    <property type="protein sequence ID" value="AQG81148.1"/>
    <property type="molecule type" value="Genomic_DNA"/>
</dbReference>
<evidence type="ECO:0000256" key="1">
    <source>
        <dbReference type="ARBA" id="ARBA00022737"/>
    </source>
</evidence>
<feature type="chain" id="PRO_5012207855" description="Tetratricopeptide repeat protein" evidence="3">
    <location>
        <begin position="18"/>
        <end position="274"/>
    </location>
</feature>
<dbReference type="InterPro" id="IPR011990">
    <property type="entry name" value="TPR-like_helical_dom_sf"/>
</dbReference>
<evidence type="ECO:0000313" key="5">
    <source>
        <dbReference type="Proteomes" id="UP000187941"/>
    </source>
</evidence>
<dbReference type="InterPro" id="IPR050498">
    <property type="entry name" value="Ycf3"/>
</dbReference>
<dbReference type="Proteomes" id="UP000187941">
    <property type="component" value="Chromosome"/>
</dbReference>
<evidence type="ECO:0008006" key="6">
    <source>
        <dbReference type="Google" id="ProtNLM"/>
    </source>
</evidence>
<dbReference type="RefSeq" id="WP_077132611.1">
    <property type="nucleotide sequence ID" value="NZ_CP014263.1"/>
</dbReference>
<evidence type="ECO:0000256" key="2">
    <source>
        <dbReference type="ARBA" id="ARBA00022803"/>
    </source>
</evidence>
<dbReference type="PANTHER" id="PTHR44858:SF1">
    <property type="entry name" value="UDP-N-ACETYLGLUCOSAMINE--PEPTIDE N-ACETYLGLUCOSAMINYLTRANSFERASE SPINDLY-RELATED"/>
    <property type="match status" value="1"/>
</dbReference>
<dbReference type="SUPFAM" id="SSF48452">
    <property type="entry name" value="TPR-like"/>
    <property type="match status" value="1"/>
</dbReference>
<dbReference type="OrthoDB" id="935812at2"/>
<dbReference type="Gene3D" id="1.25.40.10">
    <property type="entry name" value="Tetratricopeptide repeat domain"/>
    <property type="match status" value="1"/>
</dbReference>
<dbReference type="PANTHER" id="PTHR44858">
    <property type="entry name" value="TETRATRICOPEPTIDE REPEAT PROTEIN 6"/>
    <property type="match status" value="1"/>
</dbReference>